<comment type="caution">
    <text evidence="3">The sequence shown here is derived from an EMBL/GenBank/DDBJ whole genome shotgun (WGS) entry which is preliminary data.</text>
</comment>
<dbReference type="Proteomes" id="UP000744980">
    <property type="component" value="Unassembled WGS sequence"/>
</dbReference>
<dbReference type="Gene3D" id="1.10.3360.10">
    <property type="entry name" value="VPA0735-like domain"/>
    <property type="match status" value="1"/>
</dbReference>
<evidence type="ECO:0000259" key="2">
    <source>
        <dbReference type="Pfam" id="PF01070"/>
    </source>
</evidence>
<keyword evidence="4" id="KW-1185">Reference proteome</keyword>
<accession>A0AAW4FNH7</accession>
<name>A0AAW4FNH7_9HYPH</name>
<dbReference type="InterPro" id="IPR013785">
    <property type="entry name" value="Aldolase_TIM"/>
</dbReference>
<dbReference type="GO" id="GO:0016491">
    <property type="term" value="F:oxidoreductase activity"/>
    <property type="evidence" value="ECO:0007669"/>
    <property type="project" value="InterPro"/>
</dbReference>
<evidence type="ECO:0000313" key="3">
    <source>
        <dbReference type="EMBL" id="MBM3092842.1"/>
    </source>
</evidence>
<organism evidence="3 4">
    <name type="scientific">Ensifer canadensis</name>
    <dbReference type="NCBI Taxonomy" id="555315"/>
    <lineage>
        <taxon>Bacteria</taxon>
        <taxon>Pseudomonadati</taxon>
        <taxon>Pseudomonadota</taxon>
        <taxon>Alphaproteobacteria</taxon>
        <taxon>Hyphomicrobiales</taxon>
        <taxon>Rhizobiaceae</taxon>
        <taxon>Sinorhizobium/Ensifer group</taxon>
        <taxon>Ensifer</taxon>
    </lineage>
</organism>
<gene>
    <name evidence="3" type="ORF">GFB56_18830</name>
</gene>
<dbReference type="InterPro" id="IPR000262">
    <property type="entry name" value="FMN-dep_DH"/>
</dbReference>
<dbReference type="Gene3D" id="3.20.20.70">
    <property type="entry name" value="Aldolase class I"/>
    <property type="match status" value="1"/>
</dbReference>
<evidence type="ECO:0000313" key="4">
    <source>
        <dbReference type="Proteomes" id="UP000744980"/>
    </source>
</evidence>
<dbReference type="RefSeq" id="WP_203528458.1">
    <property type="nucleotide sequence ID" value="NZ_CP083373.1"/>
</dbReference>
<reference evidence="3 4" key="1">
    <citation type="submission" date="2020-01" db="EMBL/GenBank/DDBJ databases">
        <title>Draft genome assembly of Ensifer adhaerens T173.</title>
        <authorList>
            <person name="Craig J.E."/>
            <person name="Stinchcombe J.R."/>
        </authorList>
    </citation>
    <scope>NUCLEOTIDE SEQUENCE [LARGE SCALE GENOMIC DNA]</scope>
    <source>
        <strain evidence="3 4">T173</strain>
    </source>
</reference>
<evidence type="ECO:0000256" key="1">
    <source>
        <dbReference type="ARBA" id="ARBA00001917"/>
    </source>
</evidence>
<sequence length="135" mass="14523">MNTIPPNDFSYFEMINDLVQKEPAEALDPEIMGSLAALGIIKGKPFEPDAQRRSYRSVALVGLSRTCRLMPKRDPRAWWSTSACGNMDCAPTAVDALPGITDTVGGRMTILADSIICRGSDISINVGHAARVVSA</sequence>
<dbReference type="SUPFAM" id="SSF160935">
    <property type="entry name" value="VPA0735-like"/>
    <property type="match status" value="1"/>
</dbReference>
<protein>
    <recommendedName>
        <fullName evidence="2">FMN-dependent dehydrogenase domain-containing protein</fullName>
    </recommendedName>
</protein>
<dbReference type="AlphaFoldDB" id="A0AAW4FNH7"/>
<comment type="cofactor">
    <cofactor evidence="1">
        <name>FMN</name>
        <dbReference type="ChEBI" id="CHEBI:58210"/>
    </cofactor>
</comment>
<dbReference type="Pfam" id="PF01070">
    <property type="entry name" value="FMN_dh"/>
    <property type="match status" value="1"/>
</dbReference>
<proteinExistence type="predicted"/>
<feature type="domain" description="FMN-dependent dehydrogenase" evidence="2">
    <location>
        <begin position="86"/>
        <end position="130"/>
    </location>
</feature>
<dbReference type="EMBL" id="WXFA01000011">
    <property type="protein sequence ID" value="MBM3092842.1"/>
    <property type="molecule type" value="Genomic_DNA"/>
</dbReference>